<dbReference type="GO" id="GO:0016491">
    <property type="term" value="F:oxidoreductase activity"/>
    <property type="evidence" value="ECO:0007669"/>
    <property type="project" value="UniProtKB-KW"/>
</dbReference>
<dbReference type="PANTHER" id="PTHR43639">
    <property type="entry name" value="OXIDOREDUCTASE, SHORT-CHAIN DEHYDROGENASE/REDUCTASE FAMILY (AFU_ORTHOLOGUE AFUA_5G02870)"/>
    <property type="match status" value="1"/>
</dbReference>
<dbReference type="FunFam" id="3.40.50.720:FF:000173">
    <property type="entry name" value="3-oxoacyl-[acyl-carrier protein] reductase"/>
    <property type="match status" value="1"/>
</dbReference>
<evidence type="ECO:0000256" key="1">
    <source>
        <dbReference type="ARBA" id="ARBA00006484"/>
    </source>
</evidence>
<dbReference type="InterPro" id="IPR002347">
    <property type="entry name" value="SDR_fam"/>
</dbReference>
<dbReference type="Proteomes" id="UP000636960">
    <property type="component" value="Unassembled WGS sequence"/>
</dbReference>
<comment type="caution">
    <text evidence="3">The sequence shown here is derived from an EMBL/GenBank/DDBJ whole genome shotgun (WGS) entry which is preliminary data.</text>
</comment>
<evidence type="ECO:0000313" key="3">
    <source>
        <dbReference type="EMBL" id="GIE92589.1"/>
    </source>
</evidence>
<sequence length="248" mass="26104">MTITGSALVTGASRGLGAHICRRLAADGWPVAVNYRSDPDGAAQVVAGITAEGGRAAAFRADVTDEDEVRDLAAAVEAELGPVQAVVANATGPQPKIAADEVTWEQHLDQLVFFVKSPTLLMRATLPHMRRLGGGRFVHIGTDSFERALPGASAYNAAKGAQIGLARTWARELGRYGVTVNIVAPGWIPVERHGTITAENSGDYLADIPLRRMGTPEEVADVVAFVASDAARFVTGERITVNGGHTID</sequence>
<dbReference type="EMBL" id="BOMV01000001">
    <property type="protein sequence ID" value="GIE92589.1"/>
    <property type="molecule type" value="Genomic_DNA"/>
</dbReference>
<evidence type="ECO:0000313" key="4">
    <source>
        <dbReference type="Proteomes" id="UP000636960"/>
    </source>
</evidence>
<dbReference type="Pfam" id="PF13561">
    <property type="entry name" value="adh_short_C2"/>
    <property type="match status" value="1"/>
</dbReference>
<evidence type="ECO:0000256" key="2">
    <source>
        <dbReference type="ARBA" id="ARBA00023002"/>
    </source>
</evidence>
<gene>
    <name evidence="3" type="primary">fabG_1</name>
    <name evidence="3" type="ORF">Ari01nite_00540</name>
</gene>
<dbReference type="RefSeq" id="WP_239162367.1">
    <property type="nucleotide sequence ID" value="NZ_BOMV01000001.1"/>
</dbReference>
<comment type="similarity">
    <text evidence="1">Belongs to the short-chain dehydrogenases/reductases (SDR) family.</text>
</comment>
<keyword evidence="4" id="KW-1185">Reference proteome</keyword>
<dbReference type="SUPFAM" id="SSF51735">
    <property type="entry name" value="NAD(P)-binding Rossmann-fold domains"/>
    <property type="match status" value="1"/>
</dbReference>
<proteinExistence type="inferred from homology"/>
<dbReference type="PANTHER" id="PTHR43639:SF1">
    <property type="entry name" value="SHORT-CHAIN DEHYDROGENASE_REDUCTASE FAMILY PROTEIN"/>
    <property type="match status" value="1"/>
</dbReference>
<protein>
    <submittedName>
        <fullName evidence="3">3-oxoacyl-ACP reductase</fullName>
    </submittedName>
</protein>
<name>A0A919MRW2_9ACTN</name>
<dbReference type="PRINTS" id="PR00081">
    <property type="entry name" value="GDHRDH"/>
</dbReference>
<reference evidence="3" key="1">
    <citation type="submission" date="2021-01" db="EMBL/GenBank/DDBJ databases">
        <title>Whole genome shotgun sequence of Actinoplanes rishiriensis NBRC 108556.</title>
        <authorList>
            <person name="Komaki H."/>
            <person name="Tamura T."/>
        </authorList>
    </citation>
    <scope>NUCLEOTIDE SEQUENCE</scope>
    <source>
        <strain evidence="3">NBRC 108556</strain>
    </source>
</reference>
<dbReference type="AlphaFoldDB" id="A0A919MRW2"/>
<organism evidence="3 4">
    <name type="scientific">Paractinoplanes rishiriensis</name>
    <dbReference type="NCBI Taxonomy" id="1050105"/>
    <lineage>
        <taxon>Bacteria</taxon>
        <taxon>Bacillati</taxon>
        <taxon>Actinomycetota</taxon>
        <taxon>Actinomycetes</taxon>
        <taxon>Micromonosporales</taxon>
        <taxon>Micromonosporaceae</taxon>
        <taxon>Paractinoplanes</taxon>
    </lineage>
</organism>
<dbReference type="InterPro" id="IPR036291">
    <property type="entry name" value="NAD(P)-bd_dom_sf"/>
</dbReference>
<keyword evidence="2" id="KW-0560">Oxidoreductase</keyword>
<dbReference type="Gene3D" id="3.40.50.720">
    <property type="entry name" value="NAD(P)-binding Rossmann-like Domain"/>
    <property type="match status" value="1"/>
</dbReference>
<accession>A0A919MRW2</accession>